<keyword evidence="2" id="KW-0547">Nucleotide-binding</keyword>
<dbReference type="PROSITE" id="PS00662">
    <property type="entry name" value="T2SP_E"/>
    <property type="match status" value="1"/>
</dbReference>
<dbReference type="CDD" id="cd01129">
    <property type="entry name" value="PulE-GspE-like"/>
    <property type="match status" value="1"/>
</dbReference>
<evidence type="ECO:0000313" key="5">
    <source>
        <dbReference type="EMBL" id="MBO1317914.1"/>
    </source>
</evidence>
<evidence type="ECO:0000256" key="3">
    <source>
        <dbReference type="ARBA" id="ARBA00022840"/>
    </source>
</evidence>
<evidence type="ECO:0000256" key="2">
    <source>
        <dbReference type="ARBA" id="ARBA00022741"/>
    </source>
</evidence>
<reference evidence="5" key="1">
    <citation type="submission" date="2021-03" db="EMBL/GenBank/DDBJ databases">
        <authorList>
            <person name="Wang G."/>
        </authorList>
    </citation>
    <scope>NUCLEOTIDE SEQUENCE</scope>
    <source>
        <strain evidence="5">KCTC 12899</strain>
    </source>
</reference>
<dbReference type="PANTHER" id="PTHR30258">
    <property type="entry name" value="TYPE II SECRETION SYSTEM PROTEIN GSPE-RELATED"/>
    <property type="match status" value="1"/>
</dbReference>
<dbReference type="EMBL" id="JAFREP010000004">
    <property type="protein sequence ID" value="MBO1317914.1"/>
    <property type="molecule type" value="Genomic_DNA"/>
</dbReference>
<dbReference type="GO" id="GO:0016887">
    <property type="term" value="F:ATP hydrolysis activity"/>
    <property type="evidence" value="ECO:0007669"/>
    <property type="project" value="TreeGrafter"/>
</dbReference>
<dbReference type="GO" id="GO:0005886">
    <property type="term" value="C:plasma membrane"/>
    <property type="evidence" value="ECO:0007669"/>
    <property type="project" value="TreeGrafter"/>
</dbReference>
<accession>A0A8J7Q6Y6</accession>
<dbReference type="GO" id="GO:0005524">
    <property type="term" value="F:ATP binding"/>
    <property type="evidence" value="ECO:0007669"/>
    <property type="project" value="UniProtKB-KW"/>
</dbReference>
<evidence type="ECO:0000256" key="1">
    <source>
        <dbReference type="ARBA" id="ARBA00006611"/>
    </source>
</evidence>
<dbReference type="PANTHER" id="PTHR30258:SF3">
    <property type="entry name" value="SLL1921 PROTEIN"/>
    <property type="match status" value="1"/>
</dbReference>
<dbReference type="InterPro" id="IPR027417">
    <property type="entry name" value="P-loop_NTPase"/>
</dbReference>
<dbReference type="SMART" id="SM00382">
    <property type="entry name" value="AAA"/>
    <property type="match status" value="1"/>
</dbReference>
<organism evidence="5 6">
    <name type="scientific">Acanthopleuribacter pedis</name>
    <dbReference type="NCBI Taxonomy" id="442870"/>
    <lineage>
        <taxon>Bacteria</taxon>
        <taxon>Pseudomonadati</taxon>
        <taxon>Acidobacteriota</taxon>
        <taxon>Holophagae</taxon>
        <taxon>Acanthopleuribacterales</taxon>
        <taxon>Acanthopleuribacteraceae</taxon>
        <taxon>Acanthopleuribacter</taxon>
    </lineage>
</organism>
<dbReference type="InterPro" id="IPR037257">
    <property type="entry name" value="T2SS_E_N_sf"/>
</dbReference>
<gene>
    <name evidence="5" type="primary">tadA</name>
    <name evidence="5" type="ORF">J3U88_05525</name>
</gene>
<dbReference type="InterPro" id="IPR003593">
    <property type="entry name" value="AAA+_ATPase"/>
</dbReference>
<dbReference type="Gene3D" id="3.30.450.90">
    <property type="match status" value="1"/>
</dbReference>
<sequence length="633" mass="71451">MSEETPPAEPVEEQPRERPIGEILVEEGIVSREQLDRALRIQQKLKSKRRIGRILIELDFVKESDLDEIMIKYARKIRLGDLLVEREFITPTDLEEALLAQKKYPGKRIGEVLVLERKLTEKTLCDAISLYRKIERVIPDFRKVDLDLVDKISMNFLEQNFILPYRVIEGELLIVVTEDYRDTINPVLKGIYDLPFRFGLATPTELETIFRYLQNRPKQTNARELETKHADSSVAGLVDDIIKEGIEKGASDIHIEPMDTVTRVRYRVDGHLVEHQHFALERNASVITRIKVLAECDISERRKHQDGKFQVNFHGHPIDCRVSIFVTVHGESVVVRILNPFSGLVDLDSLGFGRRNLERYVDEVIASSAGIVLITGPTGSGKTTTLYSTLQYQLVGGNKIVTVEDPVEYIIPEIVQCSVDKRAGRTFSSSLKAIMRQDPDVIVLGEIRDLESANIAIHASMTGHKVYATFHTEDTTGGLVRLVQMGVERYLVSSTVLAVVSQRLVRRICNQCKQNYIPKARLLRRVGLPPSLLTTREFVTGSGCAHCLNTGYAGRLGIHELLILEEHVRDAVLRDASTFKIREIALAEAALIPMAEDGIAKVWSNQTTLEEVLKFIPVSTKVRPINQLLEMVG</sequence>
<dbReference type="Pfam" id="PF00437">
    <property type="entry name" value="T2SSE"/>
    <property type="match status" value="1"/>
</dbReference>
<name>A0A8J7Q6Y6_9BACT</name>
<keyword evidence="3" id="KW-0067">ATP-binding</keyword>
<feature type="domain" description="Bacterial type II secretion system protein E" evidence="4">
    <location>
        <begin position="435"/>
        <end position="449"/>
    </location>
</feature>
<comment type="caution">
    <text evidence="5">The sequence shown here is derived from an EMBL/GenBank/DDBJ whole genome shotgun (WGS) entry which is preliminary data.</text>
</comment>
<dbReference type="InterPro" id="IPR001482">
    <property type="entry name" value="T2SS/T4SS_dom"/>
</dbReference>
<dbReference type="Proteomes" id="UP000664417">
    <property type="component" value="Unassembled WGS sequence"/>
</dbReference>
<dbReference type="Gene3D" id="3.40.50.300">
    <property type="entry name" value="P-loop containing nucleotide triphosphate hydrolases"/>
    <property type="match status" value="1"/>
</dbReference>
<dbReference type="SUPFAM" id="SSF160246">
    <property type="entry name" value="EspE N-terminal domain-like"/>
    <property type="match status" value="2"/>
</dbReference>
<comment type="similarity">
    <text evidence="1">Belongs to the GSP E family.</text>
</comment>
<keyword evidence="6" id="KW-1185">Reference proteome</keyword>
<protein>
    <submittedName>
        <fullName evidence="5">Flp pilus assembly complex ATPase component TadA</fullName>
    </submittedName>
</protein>
<evidence type="ECO:0000313" key="6">
    <source>
        <dbReference type="Proteomes" id="UP000664417"/>
    </source>
</evidence>
<dbReference type="RefSeq" id="WP_207857423.1">
    <property type="nucleotide sequence ID" value="NZ_JAFREP010000004.1"/>
</dbReference>
<dbReference type="SUPFAM" id="SSF52540">
    <property type="entry name" value="P-loop containing nucleoside triphosphate hydrolases"/>
    <property type="match status" value="1"/>
</dbReference>
<evidence type="ECO:0000259" key="4">
    <source>
        <dbReference type="PROSITE" id="PS00662"/>
    </source>
</evidence>
<proteinExistence type="inferred from homology"/>
<dbReference type="AlphaFoldDB" id="A0A8J7Q6Y6"/>